<proteinExistence type="predicted"/>
<dbReference type="eggNOG" id="ENOG5032Y15">
    <property type="taxonomic scope" value="Bacteria"/>
</dbReference>
<protein>
    <submittedName>
        <fullName evidence="2">Uncharacterized protein</fullName>
    </submittedName>
</protein>
<dbReference type="Proteomes" id="UP000004893">
    <property type="component" value="Unassembled WGS sequence"/>
</dbReference>
<dbReference type="HOGENOM" id="CLU_128087_0_0_9"/>
<dbReference type="EMBL" id="ABYI02000018">
    <property type="protein sequence ID" value="EEG74888.1"/>
    <property type="molecule type" value="Genomic_DNA"/>
</dbReference>
<reference evidence="2" key="2">
    <citation type="submission" date="2013-06" db="EMBL/GenBank/DDBJ databases">
        <title>Draft genome sequence of Clostridium hylemonae (DSM 15053).</title>
        <authorList>
            <person name="Sudarsanam P."/>
            <person name="Ley R."/>
            <person name="Guruge J."/>
            <person name="Turnbaugh P.J."/>
            <person name="Mahowald M."/>
            <person name="Liep D."/>
            <person name="Gordon J."/>
        </authorList>
    </citation>
    <scope>NUCLEOTIDE SEQUENCE</scope>
    <source>
        <strain evidence="2">DSM 15053</strain>
    </source>
</reference>
<gene>
    <name evidence="2" type="ORF">CLOHYLEM_04849</name>
</gene>
<feature type="transmembrane region" description="Helical" evidence="1">
    <location>
        <begin position="80"/>
        <end position="101"/>
    </location>
</feature>
<keyword evidence="3" id="KW-1185">Reference proteome</keyword>
<dbReference type="RefSeq" id="WP_006442181.1">
    <property type="nucleotide sequence ID" value="NZ_CP036524.1"/>
</dbReference>
<comment type="caution">
    <text evidence="2">The sequence shown here is derived from an EMBL/GenBank/DDBJ whole genome shotgun (WGS) entry which is preliminary data.</text>
</comment>
<dbReference type="OrthoDB" id="1097929at2"/>
<dbReference type="STRING" id="553973.CLOHYLEM_04849"/>
<keyword evidence="1" id="KW-1133">Transmembrane helix</keyword>
<feature type="transmembrane region" description="Helical" evidence="1">
    <location>
        <begin position="107"/>
        <end position="132"/>
    </location>
</feature>
<keyword evidence="1" id="KW-0472">Membrane</keyword>
<name>C0BYG0_9FIRM</name>
<reference evidence="2" key="1">
    <citation type="submission" date="2009-02" db="EMBL/GenBank/DDBJ databases">
        <authorList>
            <person name="Fulton L."/>
            <person name="Clifton S."/>
            <person name="Fulton B."/>
            <person name="Xu J."/>
            <person name="Minx P."/>
            <person name="Pepin K.H."/>
            <person name="Johnson M."/>
            <person name="Bhonagiri V."/>
            <person name="Nash W.E."/>
            <person name="Mardis E.R."/>
            <person name="Wilson R.K."/>
        </authorList>
    </citation>
    <scope>NUCLEOTIDE SEQUENCE [LARGE SCALE GENOMIC DNA]</scope>
    <source>
        <strain evidence="2">DSM 15053</strain>
    </source>
</reference>
<dbReference type="AlphaFoldDB" id="C0BYG0"/>
<organism evidence="2 3">
    <name type="scientific">[Clostridium] hylemonae DSM 15053</name>
    <dbReference type="NCBI Taxonomy" id="553973"/>
    <lineage>
        <taxon>Bacteria</taxon>
        <taxon>Bacillati</taxon>
        <taxon>Bacillota</taxon>
        <taxon>Clostridia</taxon>
        <taxon>Lachnospirales</taxon>
        <taxon>Lachnospiraceae</taxon>
    </lineage>
</organism>
<evidence type="ECO:0000256" key="1">
    <source>
        <dbReference type="SAM" id="Phobius"/>
    </source>
</evidence>
<feature type="transmembrane region" description="Helical" evidence="1">
    <location>
        <begin position="36"/>
        <end position="59"/>
    </location>
</feature>
<accession>C0BYG0</accession>
<keyword evidence="1" id="KW-0812">Transmembrane</keyword>
<evidence type="ECO:0000313" key="3">
    <source>
        <dbReference type="Proteomes" id="UP000004893"/>
    </source>
</evidence>
<evidence type="ECO:0000313" key="2">
    <source>
        <dbReference type="EMBL" id="EEG74888.1"/>
    </source>
</evidence>
<sequence>MKVKKRTLLLLAGLVWSAAGFNILRIGIVSYSGNISAQNLFVSCVIFALFWFLVFGPLVKKHTLRIRQYKEIMQFFLKFFDGKSFCIMAFMMSVGIGIRVSGICPDLYIAVFYTGLGFALTLAGLSFTWNYFRGSKNEQTGKEICEHAGNYGNIV</sequence>